<dbReference type="Pfam" id="PF08242">
    <property type="entry name" value="Methyltransf_12"/>
    <property type="match status" value="1"/>
</dbReference>
<dbReference type="InterPro" id="IPR020845">
    <property type="entry name" value="AMP-binding_CS"/>
</dbReference>
<evidence type="ECO:0000256" key="1">
    <source>
        <dbReference type="ARBA" id="ARBA00001957"/>
    </source>
</evidence>
<dbReference type="InterPro" id="IPR029063">
    <property type="entry name" value="SAM-dependent_MTases_sf"/>
</dbReference>
<accession>A0A6F8SIK7</accession>
<dbReference type="PROSITE" id="PS00012">
    <property type="entry name" value="PHOSPHOPANTETHEINE"/>
    <property type="match status" value="2"/>
</dbReference>
<dbReference type="InterPro" id="IPR042099">
    <property type="entry name" value="ANL_N_sf"/>
</dbReference>
<dbReference type="InterPro" id="IPR000873">
    <property type="entry name" value="AMP-dep_synth/lig_dom"/>
</dbReference>
<comment type="pathway">
    <text evidence="2">Siderophore biosynthesis; mycobactin biosynthesis.</text>
</comment>
<keyword evidence="5" id="KW-0596">Phosphopantetheine</keyword>
<feature type="domain" description="Carrier" evidence="10">
    <location>
        <begin position="1881"/>
        <end position="1955"/>
    </location>
</feature>
<dbReference type="Proteomes" id="UP000501727">
    <property type="component" value="Chromosome"/>
</dbReference>
<evidence type="ECO:0000256" key="3">
    <source>
        <dbReference type="ARBA" id="ARBA00007380"/>
    </source>
</evidence>
<keyword evidence="6" id="KW-0597">Phosphoprotein</keyword>
<dbReference type="InterPro" id="IPR057737">
    <property type="entry name" value="Condensation_MtbB-like"/>
</dbReference>
<dbReference type="SUPFAM" id="SSF53335">
    <property type="entry name" value="S-adenosyl-L-methionine-dependent methyltransferases"/>
    <property type="match status" value="1"/>
</dbReference>
<dbReference type="Pfam" id="PF00501">
    <property type="entry name" value="AMP-binding"/>
    <property type="match status" value="3"/>
</dbReference>
<dbReference type="PANTHER" id="PTHR45527:SF10">
    <property type="entry name" value="PYOCHELIN SYNTHASE PCHF"/>
    <property type="match status" value="1"/>
</dbReference>
<evidence type="ECO:0000313" key="11">
    <source>
        <dbReference type="EMBL" id="BCA87584.1"/>
    </source>
</evidence>
<evidence type="ECO:0000259" key="10">
    <source>
        <dbReference type="PROSITE" id="PS50075"/>
    </source>
</evidence>
<dbReference type="PROSITE" id="PS50075">
    <property type="entry name" value="CARRIER"/>
    <property type="match status" value="3"/>
</dbReference>
<evidence type="ECO:0000256" key="4">
    <source>
        <dbReference type="ARBA" id="ARBA00016743"/>
    </source>
</evidence>
<dbReference type="Gene3D" id="3.40.50.12780">
    <property type="entry name" value="N-terminal domain of ligase-like"/>
    <property type="match status" value="3"/>
</dbReference>
<dbReference type="GO" id="GO:0000036">
    <property type="term" value="F:acyl carrier activity"/>
    <property type="evidence" value="ECO:0007669"/>
    <property type="project" value="TreeGrafter"/>
</dbReference>
<organism evidence="11 12">
    <name type="scientific">Adlercreutzia hattorii</name>
    <dbReference type="NCBI Taxonomy" id="2707299"/>
    <lineage>
        <taxon>Bacteria</taxon>
        <taxon>Bacillati</taxon>
        <taxon>Actinomycetota</taxon>
        <taxon>Coriobacteriia</taxon>
        <taxon>Eggerthellales</taxon>
        <taxon>Eggerthellaceae</taxon>
        <taxon>Adlercreutzia</taxon>
    </lineage>
</organism>
<evidence type="ECO:0000256" key="8">
    <source>
        <dbReference type="ARBA" id="ARBA00022737"/>
    </source>
</evidence>
<protein>
    <recommendedName>
        <fullName evidence="4">Phenyloxazoline synthase MbtB</fullName>
    </recommendedName>
    <alternativeName>
        <fullName evidence="9">Mycobactin synthetase protein B</fullName>
    </alternativeName>
</protein>
<sequence>MLLAWDYVSELLDDKIAKQMFEAYCTAVRFYCENDWSEPFPDLLPPSQRAARAEANSEGADLGGGTLHGRFFARAQAEPDAPALRWGADGEATYGELAGRALRIAGGLAAAGVGEGDRVAVRLPKGPGQVAAVLGVLAAGAAYVPVGVSQPEARAALILEQAGASLCVDSTELARLEAADPLPAPAGPSERALAYVIYTSGSTGVPKGVAVSHAAAWNTIADVVRRWGMGPGDAVLGVSALDFDLSVFDIFGALSFGAAVVLPDEEERRDASAWRELVSSRGVTVWNSAPALLDVMLDDGPGAAAGLRLALVSGDWVPLGLRSKLPEGVLLVAMGGATEAGIWSNYFEVGEVDPSWSSIPYGRPLSNQSFRVVGEDGLDCPDWVPGELWIGGGSLADGYLGDPGKTAASFVEDGGRWYRTGDMGRYWPGAVLEFLGRKDSQQQVKIRGHRVELGEVEAAVAGCPGVKGAVAVVAGERERSVVHAFVVADEGADVDPAGVLSRVAGLLPSYFVPHDVTVLDEWPLSANGKVDRKALAGMAPEAAPSASSLSEPATEAERAVASVWEELLDAGPVGRESNFFELGGDSLMASRVIGRVRALGYEDARLQLLFDTENLSEFCKTLRKREAPPKQEALIEVDPSKEYESFPLTEIQHAYLVSRGDSSSQATVGTTYCQIFAVDEIDLDRLDAAWGKVQKRHGMMRASVEEDGTQSIAPSSKIGHIERAECANSSEAKQQLEEIKRTVFALAKPPLHRVVSISWHEESGKQTRLVFCFDYTVLDALSVMTVLAELAELYENPGADLPGIGLTFRDFVVGHRRDGREVEEAEGYWRSRLPELPPAPQLPLAADPSTVGEGRFERLWRTVAEPEWSAVKEKARLHGITPSAVLLACYARVLSAWSGGGGVTLNLTIFDRPEVHPDIDKVVGDFTTLLPVACRPSADASVEAQMRGVQNELAGGLEHRAVSAVWVQRELARSAGTSGVVLPVVFTSALGLSRFDLDGGFMDYLGGLSQTPQVWLDHQAMERGGGVMLSWDYVSELFPDGMIADMFDAYCSAVSSLAASDWSEPFPDLLPPSQRAARAEANSEGADLGGGTLHGRFFARAQAEPDAPALRWGADGEATYGELAGRALRIAGGLAAAGVGEGDRVAVRLPKGPGQVAAVLGVLAAGAAYVPVGVSQPEARAALILEQAGASLCVDSTELARLEAADPLPAPAGPSERALAYVIYTSGSTGVPKGVAVSHAAAWNTIADVVRRWGMGPGDAVLGVSALDFDLSVFDIFGALSFGAAVVLPDEEERRDASAWRELVSSRGVTVWNSAPALLDVMLDDGPGAAAGLRLALVSGDWVPLGLRSKLPEGVLLVAMGGATEAGIWSNYFEVGEVDPSWSSIPYGRPLSNQSFRVVGEDGLDCPDWVPGELWIGGGSLADGYLGDPGKTAASFVEDGGRWYRTGDMGRYWPGAVLEFLGRKDSQQQVKIRGHRVELGEVEAAVAGCPGVKGAVAVVAGEREHLFAVAIPAISEAPIASISERSPVENREAEHTRLTALSNILIKERGLSNDRLFTNEQSDESSSRYHAVMEMLSRNTSNCSTVCRDNTLEEAADFYEKILTEAADPSTLYESDRFSPEALFLSRNSSQRIIKDAIATIKAMAETLGRKLKVADFGCRSGRISALLLPEVADTISEYHLLDTSQSMLDMAKTRLDDFSEKVRTAKLTKVVDQDIHARFDVVVSINAIHTMEEPSEAISALGETLAADGRAFIVDPTEFAPSAMVTAAIAQCAFGDGEPSGLLSPEKWIDSLSEKGLRADWVKIDDGLFISLSSRTSPPIDLTLLRSTLEKEVPAYMVPEHLGILPSQPLSRNGKVDKGSVKDWAELYCSFCDASDNYIEPNGEIEKKVSSIWSKFLGGRRVGRYDGFFEYGGDSLSATRMISALSKIGIKASLKELFASGNLADFCKGLSISSPNNSKAITINEELRFEPFDLTEVQRAYTIGRTSGLDLGKVGSYCFFMFETSEYSHDRFASAWRILLERHGALRTLLVKNGEKQQVYRSSDLNLPLAVQNAMDSKDARKIVEQAMSHRSIDLTKSPGFEALSAVYSSGAVVGIGFDNTMVDGVSMSTVLAELAELYENPGADLPGIGLTFRDFVVGHRRDGREVEEAEGYWRSRLPELPPAPQLPLAADPSTVGEGRFERLWRTVAEPEWSAVKEKARLHGITPSAVLLACYARVLSAWSGGGGVTLNLTIFDRPEVHPDIDKVVGDFTTLLPVACRPSADASVEAQMRGVQNELAGGLEHRAVSAVWVQRELARSAGTSGVVLPVVFTSALGLSRFDLDGGFMDYLGGLSQTPQVWLDHQAMERGGGVMLSWDYVSELFPDGMIADMFDAYCSAVSSLAASDWSEPFPDLLPPSQRAARAEANSEGADLGGGTLHGRFFARAQAEPDAPALRWGADGEATYGELAGRALRIAGGLAAAGVGEGDRVAVRLPKGPGQVAAVLGVLAAGAAYVPVGVSQPEARAALILEQAGASLCVDSTELARLEAADPLPAPAGPSERALAYVIYTSGSTGVPKGVAVSHAAAWNTIADVVRRWGMGPGDAVLGVSALDFDLSVFDIFGALSFGAAVVLPDEEERRDASAWRELVSSRGVTVWNSAPALLDVMLDDGPGAAAGLRLALVSGDWVPLGLRSKLPEGVLLVAMGGATEAGIWSNYFEVGEVDPSWSSIPYGRPLSNQSFRVVGEDGLDCPDWVPGELWIGGGSLADGYLGDPGKTAASFVEDGGRWYRTGDMGRYWPGAVLEFLGRKDSQQQVKIRGHRVELGEVEAAVAGCPGVKGAVAVVAGERERSVVHAFVVADEGADVDPAGVLSRVAGLLPSYFVPHDVTVLDEWPLSANGKVDRKALAGMAPEAAPSASSLSEPATEAERAVASVWEELLDAGPVGRESNFFELGGDSLMAMRMTSALEKRLGFKIGLQEFISDPTVAGICQKIDTTCGDTYEEGTL</sequence>
<dbReference type="FunFam" id="3.30.559.30:FF:000006">
    <property type="entry name" value="Yersiniabactin polyketide/non-ribosomal peptide synthetase"/>
    <property type="match status" value="2"/>
</dbReference>
<dbReference type="InterPro" id="IPR010071">
    <property type="entry name" value="AA_adenyl_dom"/>
</dbReference>
<dbReference type="NCBIfam" id="NF003417">
    <property type="entry name" value="PRK04813.1"/>
    <property type="match status" value="4"/>
</dbReference>
<dbReference type="InterPro" id="IPR013217">
    <property type="entry name" value="Methyltransf_12"/>
</dbReference>
<proteinExistence type="inferred from homology"/>
<keyword evidence="12" id="KW-1185">Reference proteome</keyword>
<dbReference type="InterPro" id="IPR009081">
    <property type="entry name" value="PP-bd_ACP"/>
</dbReference>
<dbReference type="Gene3D" id="3.30.559.30">
    <property type="entry name" value="Nonribosomal peptide synthetase, condensation domain"/>
    <property type="match status" value="2"/>
</dbReference>
<reference evidence="12" key="2">
    <citation type="submission" date="2020-03" db="EMBL/GenBank/DDBJ databases">
        <title>Complete Genome Sequence of Adlercreutzia sp. strain 8CFCBH1 Producing Equol, Isolated from Healthy Japanese Feces.</title>
        <authorList>
            <person name="Ogata Y."/>
            <person name="Sakamoto M."/>
            <person name="Ohkuma M."/>
            <person name="Hattori M."/>
            <person name="Suda W."/>
        </authorList>
    </citation>
    <scope>NUCLEOTIDE SEQUENCE [LARGE SCALE GENOMIC DNA]</scope>
    <source>
        <strain evidence="12">8CFCBH1</strain>
    </source>
</reference>
<evidence type="ECO:0000256" key="9">
    <source>
        <dbReference type="ARBA" id="ARBA00033440"/>
    </source>
</evidence>
<dbReference type="GO" id="GO:0031177">
    <property type="term" value="F:phosphopantetheine binding"/>
    <property type="evidence" value="ECO:0007669"/>
    <property type="project" value="InterPro"/>
</dbReference>
<dbReference type="InterPro" id="IPR025110">
    <property type="entry name" value="AMP-bd_C"/>
</dbReference>
<dbReference type="InterPro" id="IPR023213">
    <property type="entry name" value="CAT-like_dom_sf"/>
</dbReference>
<dbReference type="PROSITE" id="PS00455">
    <property type="entry name" value="AMP_BINDING"/>
    <property type="match status" value="3"/>
</dbReference>
<dbReference type="GO" id="GO:0043041">
    <property type="term" value="P:amino acid activation for nonribosomal peptide biosynthetic process"/>
    <property type="evidence" value="ECO:0007669"/>
    <property type="project" value="TreeGrafter"/>
</dbReference>
<dbReference type="CDD" id="cd12114">
    <property type="entry name" value="A_NRPS_TlmIV_like"/>
    <property type="match status" value="2"/>
</dbReference>
<dbReference type="InterPro" id="IPR020806">
    <property type="entry name" value="PKS_PP-bd"/>
</dbReference>
<evidence type="ECO:0000256" key="7">
    <source>
        <dbReference type="ARBA" id="ARBA00022598"/>
    </source>
</evidence>
<comment type="cofactor">
    <cofactor evidence="1">
        <name>pantetheine 4'-phosphate</name>
        <dbReference type="ChEBI" id="CHEBI:47942"/>
    </cofactor>
</comment>
<dbReference type="NCBIfam" id="TIGR01733">
    <property type="entry name" value="AA-adenyl-dom"/>
    <property type="match status" value="3"/>
</dbReference>
<dbReference type="Pfam" id="PF13193">
    <property type="entry name" value="AMP-binding_C"/>
    <property type="match status" value="2"/>
</dbReference>
<gene>
    <name evidence="11" type="ORF">ADCFC_00830</name>
</gene>
<keyword evidence="8" id="KW-0677">Repeat</keyword>
<dbReference type="SUPFAM" id="SSF47336">
    <property type="entry name" value="ACP-like"/>
    <property type="match status" value="3"/>
</dbReference>
<evidence type="ECO:0000256" key="2">
    <source>
        <dbReference type="ARBA" id="ARBA00005102"/>
    </source>
</evidence>
<dbReference type="SUPFAM" id="SSF52777">
    <property type="entry name" value="CoA-dependent acyltransferases"/>
    <property type="match status" value="4"/>
</dbReference>
<dbReference type="Gene3D" id="3.40.50.150">
    <property type="entry name" value="Vaccinia Virus protein VP39"/>
    <property type="match status" value="1"/>
</dbReference>
<dbReference type="Pfam" id="PF00668">
    <property type="entry name" value="Condensation"/>
    <property type="match status" value="2"/>
</dbReference>
<dbReference type="EMBL" id="AP022829">
    <property type="protein sequence ID" value="BCA87584.1"/>
    <property type="molecule type" value="Genomic_DNA"/>
</dbReference>
<dbReference type="InterPro" id="IPR006162">
    <property type="entry name" value="Ppantetheine_attach_site"/>
</dbReference>
<dbReference type="GO" id="GO:0005737">
    <property type="term" value="C:cytoplasm"/>
    <property type="evidence" value="ECO:0007669"/>
    <property type="project" value="TreeGrafter"/>
</dbReference>
<dbReference type="KEGG" id="ahat:ADCFC_02030"/>
<dbReference type="Pfam" id="PF00550">
    <property type="entry name" value="PP-binding"/>
    <property type="match status" value="3"/>
</dbReference>
<dbReference type="Gene3D" id="1.10.1200.10">
    <property type="entry name" value="ACP-like"/>
    <property type="match status" value="3"/>
</dbReference>
<keyword evidence="7" id="KW-0436">Ligase</keyword>
<dbReference type="PANTHER" id="PTHR45527">
    <property type="entry name" value="NONRIBOSOMAL PEPTIDE SYNTHETASE"/>
    <property type="match status" value="1"/>
</dbReference>
<dbReference type="GO" id="GO:0016874">
    <property type="term" value="F:ligase activity"/>
    <property type="evidence" value="ECO:0007669"/>
    <property type="project" value="UniProtKB-KW"/>
</dbReference>
<dbReference type="InterPro" id="IPR036736">
    <property type="entry name" value="ACP-like_sf"/>
</dbReference>
<evidence type="ECO:0000256" key="5">
    <source>
        <dbReference type="ARBA" id="ARBA00022450"/>
    </source>
</evidence>
<feature type="domain" description="Carrier" evidence="10">
    <location>
        <begin position="551"/>
        <end position="626"/>
    </location>
</feature>
<feature type="domain" description="Carrier" evidence="10">
    <location>
        <begin position="2903"/>
        <end position="2978"/>
    </location>
</feature>
<dbReference type="InterPro" id="IPR001242">
    <property type="entry name" value="Condensation_dom"/>
</dbReference>
<dbReference type="InterPro" id="IPR045851">
    <property type="entry name" value="AMP-bd_C_sf"/>
</dbReference>
<dbReference type="SUPFAM" id="SSF56801">
    <property type="entry name" value="Acetyl-CoA synthetase-like"/>
    <property type="match status" value="3"/>
</dbReference>
<dbReference type="Gene3D" id="3.30.559.10">
    <property type="entry name" value="Chloramphenicol acetyltransferase-like domain"/>
    <property type="match status" value="2"/>
</dbReference>
<name>A0A6F8SIK7_9ACTN</name>
<evidence type="ECO:0000256" key="6">
    <source>
        <dbReference type="ARBA" id="ARBA00022553"/>
    </source>
</evidence>
<dbReference type="GO" id="GO:0009403">
    <property type="term" value="P:toxin biosynthetic process"/>
    <property type="evidence" value="ECO:0007669"/>
    <property type="project" value="UniProtKB-ARBA"/>
</dbReference>
<reference evidence="12" key="1">
    <citation type="journal article" date="2020" name="Microbiol. Resour. Announc.">
        <title>Complete Genome Sequence of Adlercreutzia sp. Strain 8CFCBH1, a Potent Producer of Equol, Isolated from Healthy Japanese Feces.</title>
        <authorList>
            <person name="Ogata Y."/>
            <person name="Sakamoto M."/>
            <person name="Ohkuma M."/>
            <person name="Hattori M."/>
            <person name="Suda W."/>
        </authorList>
    </citation>
    <scope>NUCLEOTIDE SEQUENCE [LARGE SCALE GENOMIC DNA]</scope>
    <source>
        <strain evidence="12">8CFCBH1</strain>
    </source>
</reference>
<dbReference type="Gene3D" id="3.30.300.30">
    <property type="match status" value="4"/>
</dbReference>
<evidence type="ECO:0000313" key="12">
    <source>
        <dbReference type="Proteomes" id="UP000501727"/>
    </source>
</evidence>
<dbReference type="CDD" id="cd19535">
    <property type="entry name" value="Cyc_NRPS"/>
    <property type="match status" value="2"/>
</dbReference>
<comment type="similarity">
    <text evidence="3">Belongs to the ATP-dependent AMP-binding enzyme family. MbtB subfamily.</text>
</comment>
<dbReference type="SMART" id="SM00823">
    <property type="entry name" value="PKS_PP"/>
    <property type="match status" value="2"/>
</dbReference>